<comment type="caution">
    <text evidence="1">The sequence shown here is derived from an EMBL/GenBank/DDBJ whole genome shotgun (WGS) entry which is preliminary data.</text>
</comment>
<dbReference type="AlphaFoldDB" id="A0A699YVN3"/>
<evidence type="ECO:0000313" key="2">
    <source>
        <dbReference type="Proteomes" id="UP000485058"/>
    </source>
</evidence>
<keyword evidence="2" id="KW-1185">Reference proteome</keyword>
<dbReference type="Proteomes" id="UP000485058">
    <property type="component" value="Unassembled WGS sequence"/>
</dbReference>
<feature type="non-terminal residue" evidence="1">
    <location>
        <position position="1"/>
    </location>
</feature>
<name>A0A699YVN3_HAELA</name>
<protein>
    <submittedName>
        <fullName evidence="1">Uncharacterized protein</fullName>
    </submittedName>
</protein>
<sequence>LLTRSAPQSLLISRTRPGLRWRLLEWVRDCFLHLKEAALGSELLWDNVQVAYSLSCVIHHVAGPLSAALNQPLAAVKDLPRVEPDQLEPLRQELLVAAAYLDLAARRARAALLVVGA</sequence>
<accession>A0A699YVN3</accession>
<gene>
    <name evidence="1" type="ORF">HaLaN_07204</name>
</gene>
<evidence type="ECO:0000313" key="1">
    <source>
        <dbReference type="EMBL" id="GFH11668.1"/>
    </source>
</evidence>
<proteinExistence type="predicted"/>
<organism evidence="1 2">
    <name type="scientific">Haematococcus lacustris</name>
    <name type="common">Green alga</name>
    <name type="synonym">Haematococcus pluvialis</name>
    <dbReference type="NCBI Taxonomy" id="44745"/>
    <lineage>
        <taxon>Eukaryota</taxon>
        <taxon>Viridiplantae</taxon>
        <taxon>Chlorophyta</taxon>
        <taxon>core chlorophytes</taxon>
        <taxon>Chlorophyceae</taxon>
        <taxon>CS clade</taxon>
        <taxon>Chlamydomonadales</taxon>
        <taxon>Haematococcaceae</taxon>
        <taxon>Haematococcus</taxon>
    </lineage>
</organism>
<dbReference type="EMBL" id="BLLF01000424">
    <property type="protein sequence ID" value="GFH11668.1"/>
    <property type="molecule type" value="Genomic_DNA"/>
</dbReference>
<reference evidence="1 2" key="1">
    <citation type="submission" date="2020-02" db="EMBL/GenBank/DDBJ databases">
        <title>Draft genome sequence of Haematococcus lacustris strain NIES-144.</title>
        <authorList>
            <person name="Morimoto D."/>
            <person name="Nakagawa S."/>
            <person name="Yoshida T."/>
            <person name="Sawayama S."/>
        </authorList>
    </citation>
    <scope>NUCLEOTIDE SEQUENCE [LARGE SCALE GENOMIC DNA]</scope>
    <source>
        <strain evidence="1 2">NIES-144</strain>
    </source>
</reference>